<protein>
    <recommendedName>
        <fullName evidence="2">Winged helix-turn helix domain-containing protein</fullName>
    </recommendedName>
</protein>
<feature type="region of interest" description="Disordered" evidence="1">
    <location>
        <begin position="42"/>
        <end position="76"/>
    </location>
</feature>
<evidence type="ECO:0000313" key="4">
    <source>
        <dbReference type="Proteomes" id="UP000324104"/>
    </source>
</evidence>
<evidence type="ECO:0000259" key="2">
    <source>
        <dbReference type="Pfam" id="PF13592"/>
    </source>
</evidence>
<evidence type="ECO:0000256" key="1">
    <source>
        <dbReference type="SAM" id="MobiDB-lite"/>
    </source>
</evidence>
<reference evidence="3 4" key="1">
    <citation type="submission" date="2019-08" db="EMBL/GenBank/DDBJ databases">
        <title>Archaea genome.</title>
        <authorList>
            <person name="Kajale S."/>
            <person name="Shouche Y."/>
            <person name="Deshpande N."/>
            <person name="Sharma A."/>
        </authorList>
    </citation>
    <scope>NUCLEOTIDE SEQUENCE [LARGE SCALE GENOMIC DNA]</scope>
    <source>
        <strain evidence="3 4">ESP3B_9</strain>
    </source>
</reference>
<evidence type="ECO:0000313" key="3">
    <source>
        <dbReference type="EMBL" id="TYT60366.1"/>
    </source>
</evidence>
<feature type="compositionally biased region" description="Basic residues" evidence="1">
    <location>
        <begin position="62"/>
        <end position="76"/>
    </location>
</feature>
<dbReference type="Pfam" id="PF13592">
    <property type="entry name" value="HTH_33"/>
    <property type="match status" value="1"/>
</dbReference>
<dbReference type="EMBL" id="VTAW01000048">
    <property type="protein sequence ID" value="TYT60366.1"/>
    <property type="molecule type" value="Genomic_DNA"/>
</dbReference>
<feature type="compositionally biased region" description="Basic and acidic residues" evidence="1">
    <location>
        <begin position="42"/>
        <end position="52"/>
    </location>
</feature>
<dbReference type="InterPro" id="IPR025959">
    <property type="entry name" value="Winged_HTH_dom"/>
</dbReference>
<proteinExistence type="predicted"/>
<accession>A0A5D5AF30</accession>
<organism evidence="3 4">
    <name type="scientific">Natrialba swarupiae</name>
    <dbReference type="NCBI Taxonomy" id="2448032"/>
    <lineage>
        <taxon>Archaea</taxon>
        <taxon>Methanobacteriati</taxon>
        <taxon>Methanobacteriota</taxon>
        <taxon>Stenosarchaea group</taxon>
        <taxon>Halobacteria</taxon>
        <taxon>Halobacteriales</taxon>
        <taxon>Natrialbaceae</taxon>
        <taxon>Natrialba</taxon>
    </lineage>
</organism>
<dbReference type="Proteomes" id="UP000324104">
    <property type="component" value="Unassembled WGS sequence"/>
</dbReference>
<feature type="domain" description="Winged helix-turn helix" evidence="2">
    <location>
        <begin position="10"/>
        <end position="48"/>
    </location>
</feature>
<keyword evidence="4" id="KW-1185">Reference proteome</keyword>
<sequence>MEHFRERRPWKAQEIHRLFDEEFAVTYQPDYLGRFLRNRGLSYDKPRSERSSWPETGEQSRQTRRRCVRRGHRDRT</sequence>
<dbReference type="AlphaFoldDB" id="A0A5D5AF30"/>
<name>A0A5D5AF30_9EURY</name>
<comment type="caution">
    <text evidence="3">The sequence shown here is derived from an EMBL/GenBank/DDBJ whole genome shotgun (WGS) entry which is preliminary data.</text>
</comment>
<gene>
    <name evidence="3" type="ORF">FYC77_19285</name>
</gene>